<organism evidence="1 2">
    <name type="scientific">Candidatus Wallbacteria bacterium GWC2_49_35</name>
    <dbReference type="NCBI Taxonomy" id="1817813"/>
    <lineage>
        <taxon>Bacteria</taxon>
        <taxon>Candidatus Walliibacteriota</taxon>
    </lineage>
</organism>
<evidence type="ECO:0000313" key="2">
    <source>
        <dbReference type="Proteomes" id="UP000178735"/>
    </source>
</evidence>
<gene>
    <name evidence="1" type="ORF">A2008_12370</name>
</gene>
<dbReference type="STRING" id="1817813.A2008_12370"/>
<comment type="caution">
    <text evidence="1">The sequence shown here is derived from an EMBL/GenBank/DDBJ whole genome shotgun (WGS) entry which is preliminary data.</text>
</comment>
<accession>A0A1F7X027</accession>
<name>A0A1F7X027_9BACT</name>
<proteinExistence type="predicted"/>
<protein>
    <submittedName>
        <fullName evidence="1">Uncharacterized protein</fullName>
    </submittedName>
</protein>
<reference evidence="1 2" key="1">
    <citation type="journal article" date="2016" name="Nat. Commun.">
        <title>Thousands of microbial genomes shed light on interconnected biogeochemical processes in an aquifer system.</title>
        <authorList>
            <person name="Anantharaman K."/>
            <person name="Brown C.T."/>
            <person name="Hug L.A."/>
            <person name="Sharon I."/>
            <person name="Castelle C.J."/>
            <person name="Probst A.J."/>
            <person name="Thomas B.C."/>
            <person name="Singh A."/>
            <person name="Wilkins M.J."/>
            <person name="Karaoz U."/>
            <person name="Brodie E.L."/>
            <person name="Williams K.H."/>
            <person name="Hubbard S.S."/>
            <person name="Banfield J.F."/>
        </authorList>
    </citation>
    <scope>NUCLEOTIDE SEQUENCE [LARGE SCALE GENOMIC DNA]</scope>
</reference>
<dbReference type="Proteomes" id="UP000178735">
    <property type="component" value="Unassembled WGS sequence"/>
</dbReference>
<dbReference type="EMBL" id="MGFH01000017">
    <property type="protein sequence ID" value="OGM08351.1"/>
    <property type="molecule type" value="Genomic_DNA"/>
</dbReference>
<evidence type="ECO:0000313" key="1">
    <source>
        <dbReference type="EMBL" id="OGM08351.1"/>
    </source>
</evidence>
<dbReference type="AlphaFoldDB" id="A0A1F7X027"/>
<sequence length="128" mass="14682">MKFKKKNEYEFAAEKLKEDMAAFLSIMPQSVKIDNVSYKVKEKDVVLSNLRSVMGSIDYGLSEIEIAKEISLENKKIVIAHEVVHGITVERDIKNLIPAEHYEKVVEEMAKGFVQVVRDNPDLIKFIK</sequence>